<protein>
    <submittedName>
        <fullName evidence="3">Glycosyltransferase</fullName>
    </submittedName>
</protein>
<keyword evidence="4" id="KW-1185">Reference proteome</keyword>
<evidence type="ECO:0000256" key="1">
    <source>
        <dbReference type="ARBA" id="ARBA00006739"/>
    </source>
</evidence>
<dbReference type="GO" id="GO:0016758">
    <property type="term" value="F:hexosyltransferase activity"/>
    <property type="evidence" value="ECO:0007669"/>
    <property type="project" value="UniProtKB-ARBA"/>
</dbReference>
<dbReference type="RefSeq" id="WP_127200193.1">
    <property type="nucleotide sequence ID" value="NZ_RZNX01000007.1"/>
</dbReference>
<feature type="domain" description="Glycosyltransferase 2-like" evidence="2">
    <location>
        <begin position="8"/>
        <end position="157"/>
    </location>
</feature>
<dbReference type="Gene3D" id="3.90.550.10">
    <property type="entry name" value="Spore Coat Polysaccharide Biosynthesis Protein SpsA, Chain A"/>
    <property type="match status" value="1"/>
</dbReference>
<dbReference type="EMBL" id="RZNX01000007">
    <property type="protein sequence ID" value="RUT29162.1"/>
    <property type="molecule type" value="Genomic_DNA"/>
</dbReference>
<organism evidence="3 4">
    <name type="scientific">Paenibacillus zeisoli</name>
    <dbReference type="NCBI Taxonomy" id="2496267"/>
    <lineage>
        <taxon>Bacteria</taxon>
        <taxon>Bacillati</taxon>
        <taxon>Bacillota</taxon>
        <taxon>Bacilli</taxon>
        <taxon>Bacillales</taxon>
        <taxon>Paenibacillaceae</taxon>
        <taxon>Paenibacillus</taxon>
    </lineage>
</organism>
<gene>
    <name evidence="3" type="ORF">EJP77_15725</name>
</gene>
<dbReference type="Pfam" id="PF00535">
    <property type="entry name" value="Glycos_transf_2"/>
    <property type="match status" value="1"/>
</dbReference>
<dbReference type="Proteomes" id="UP000272464">
    <property type="component" value="Unassembled WGS sequence"/>
</dbReference>
<accession>A0A433X530</accession>
<evidence type="ECO:0000313" key="4">
    <source>
        <dbReference type="Proteomes" id="UP000272464"/>
    </source>
</evidence>
<name>A0A433X530_9BACL</name>
<sequence>MSAQPKVSIVIPFYNCEYIDQAIASALAQTYKNIEVIVVDDGSTQYRHLLEPYKDKIRYFYKPNGGTASALNYGITKSTGEYFAWLSADDRYVPEKVERQLAFMDRVGSIASHTAYYYIDASGSRTGEIHANFTTKKEFYETLLSGCPINGCSVMLHMYIFERIGMFDEQRRYTHDYDLWLRLLQHFDFHYLDESLLEYRVHGTMGTLNHWDEIQQDMLVIQSKYGSTLRTLIEKERGRG</sequence>
<dbReference type="AlphaFoldDB" id="A0A433X530"/>
<comment type="similarity">
    <text evidence="1">Belongs to the glycosyltransferase 2 family.</text>
</comment>
<proteinExistence type="inferred from homology"/>
<keyword evidence="3" id="KW-0808">Transferase</keyword>
<dbReference type="InterPro" id="IPR001173">
    <property type="entry name" value="Glyco_trans_2-like"/>
</dbReference>
<dbReference type="OrthoDB" id="9785185at2"/>
<reference evidence="3 4" key="1">
    <citation type="submission" date="2018-12" db="EMBL/GenBank/DDBJ databases">
        <authorList>
            <person name="Sun L."/>
            <person name="Chen Z."/>
        </authorList>
    </citation>
    <scope>NUCLEOTIDE SEQUENCE [LARGE SCALE GENOMIC DNA]</scope>
    <source>
        <strain evidence="3 4">3-5-3</strain>
    </source>
</reference>
<dbReference type="PANTHER" id="PTHR22916:SF3">
    <property type="entry name" value="UDP-GLCNAC:BETAGAL BETA-1,3-N-ACETYLGLUCOSAMINYLTRANSFERASE-LIKE PROTEIN 1"/>
    <property type="match status" value="1"/>
</dbReference>
<evidence type="ECO:0000313" key="3">
    <source>
        <dbReference type="EMBL" id="RUT29162.1"/>
    </source>
</evidence>
<dbReference type="SUPFAM" id="SSF53448">
    <property type="entry name" value="Nucleotide-diphospho-sugar transferases"/>
    <property type="match status" value="1"/>
</dbReference>
<dbReference type="PANTHER" id="PTHR22916">
    <property type="entry name" value="GLYCOSYLTRANSFERASE"/>
    <property type="match status" value="1"/>
</dbReference>
<evidence type="ECO:0000259" key="2">
    <source>
        <dbReference type="Pfam" id="PF00535"/>
    </source>
</evidence>
<dbReference type="InterPro" id="IPR029044">
    <property type="entry name" value="Nucleotide-diphossugar_trans"/>
</dbReference>
<comment type="caution">
    <text evidence="3">The sequence shown here is derived from an EMBL/GenBank/DDBJ whole genome shotgun (WGS) entry which is preliminary data.</text>
</comment>